<evidence type="ECO:0000256" key="1">
    <source>
        <dbReference type="SAM" id="SignalP"/>
    </source>
</evidence>
<dbReference type="AlphaFoldDB" id="A0A329EA66"/>
<feature type="chain" id="PRO_5016409801" evidence="1">
    <location>
        <begin position="33"/>
        <end position="311"/>
    </location>
</feature>
<protein>
    <submittedName>
        <fullName evidence="3">Uncharacterized protein DUF3943</fullName>
    </submittedName>
</protein>
<gene>
    <name evidence="3" type="ORF">DET48_112112</name>
</gene>
<organism evidence="3 4">
    <name type="scientific">Vibrio diazotrophicus</name>
    <dbReference type="NCBI Taxonomy" id="685"/>
    <lineage>
        <taxon>Bacteria</taxon>
        <taxon>Pseudomonadati</taxon>
        <taxon>Pseudomonadota</taxon>
        <taxon>Gammaproteobacteria</taxon>
        <taxon>Vibrionales</taxon>
        <taxon>Vibrionaceae</taxon>
        <taxon>Vibrio</taxon>
    </lineage>
</organism>
<name>A0A329EA66_VIBDI</name>
<dbReference type="InterPro" id="IPR025079">
    <property type="entry name" value="DUF3943"/>
</dbReference>
<comment type="caution">
    <text evidence="3">The sequence shown here is derived from an EMBL/GenBank/DDBJ whole genome shotgun (WGS) entry which is preliminary data.</text>
</comment>
<evidence type="ECO:0000313" key="3">
    <source>
        <dbReference type="EMBL" id="RAS63430.1"/>
    </source>
</evidence>
<dbReference type="Proteomes" id="UP000248729">
    <property type="component" value="Unassembled WGS sequence"/>
</dbReference>
<accession>A0A329EA66</accession>
<sequence length="311" mass="34788">MTVIIKNSALEPFVLKKTITALTLSMSACANASTYFDQQPLELEYSVNCAGSLCAFNSPLSYQAPSPFSMSLSEQQDLQIDQPLPRYLTVSSEKDAEYLRQQTYTILGLSVATVALMTLLPESVTKWDEEDRNLSGLGKKWKDNVSSGPVWDRDEHYLNYIMHPYFGGVYYTAARHAGYNEFQSFLYSFTMSAFFWEYGVEAFAEVPSYQDLFITPFFGAVVGEIMFETEQEIVANGGEVLGSETMGDISLFFLNPVGHIHGWVSNAWGGSAELQLQTDPWYGNSDAANFALSSGVPYDDQFYSLNFKVTF</sequence>
<dbReference type="EMBL" id="QLTR01000012">
    <property type="protein sequence ID" value="RAS63430.1"/>
    <property type="molecule type" value="Genomic_DNA"/>
</dbReference>
<feature type="domain" description="DUF3943" evidence="2">
    <location>
        <begin position="148"/>
        <end position="257"/>
    </location>
</feature>
<dbReference type="RefSeq" id="WP_373863244.1">
    <property type="nucleotide sequence ID" value="NZ_QLTR01000012.1"/>
</dbReference>
<evidence type="ECO:0000259" key="2">
    <source>
        <dbReference type="Pfam" id="PF13084"/>
    </source>
</evidence>
<feature type="signal peptide" evidence="1">
    <location>
        <begin position="1"/>
        <end position="32"/>
    </location>
</feature>
<keyword evidence="1" id="KW-0732">Signal</keyword>
<dbReference type="Pfam" id="PF13084">
    <property type="entry name" value="DUF3943"/>
    <property type="match status" value="1"/>
</dbReference>
<dbReference type="PROSITE" id="PS51257">
    <property type="entry name" value="PROKAR_LIPOPROTEIN"/>
    <property type="match status" value="1"/>
</dbReference>
<evidence type="ECO:0000313" key="4">
    <source>
        <dbReference type="Proteomes" id="UP000248729"/>
    </source>
</evidence>
<proteinExistence type="predicted"/>
<reference evidence="3 4" key="1">
    <citation type="submission" date="2018-06" db="EMBL/GenBank/DDBJ databases">
        <title>Freshwater and sediment microbial communities from various areas in North America, analyzing microbe dynamics in response to fracking.</title>
        <authorList>
            <person name="Lamendella R."/>
        </authorList>
    </citation>
    <scope>NUCLEOTIDE SEQUENCE [LARGE SCALE GENOMIC DNA]</scope>
    <source>
        <strain evidence="3 4">99A</strain>
    </source>
</reference>